<protein>
    <submittedName>
        <fullName evidence="2">Uncharacterized protein</fullName>
    </submittedName>
</protein>
<feature type="compositionally biased region" description="Basic and acidic residues" evidence="1">
    <location>
        <begin position="136"/>
        <end position="147"/>
    </location>
</feature>
<proteinExistence type="predicted"/>
<dbReference type="EMBL" id="JACGWJ010000026">
    <property type="protein sequence ID" value="KAL0313347.1"/>
    <property type="molecule type" value="Genomic_DNA"/>
</dbReference>
<gene>
    <name evidence="2" type="ORF">Sradi_5734000</name>
</gene>
<feature type="region of interest" description="Disordered" evidence="1">
    <location>
        <begin position="92"/>
        <end position="147"/>
    </location>
</feature>
<evidence type="ECO:0000313" key="2">
    <source>
        <dbReference type="EMBL" id="KAL0313347.1"/>
    </source>
</evidence>
<sequence length="147" mass="16297">MKFGRRSHPGPGIYTYHLRPCCVELLDIGTSYPIRATTVATTSPSTTHLQTHRRYLCHVMTGDGSSSWNSSSSIHTPTALDKAYDDHIRDTVTSRNKPKIQPPCARDCHDSSNPRTTSVLSKPGTRVIPIKPPRLPYDDPRESVQSG</sequence>
<dbReference type="AlphaFoldDB" id="A0AAW2L3V8"/>
<feature type="region of interest" description="Disordered" evidence="1">
    <location>
        <begin position="64"/>
        <end position="83"/>
    </location>
</feature>
<name>A0AAW2L3V8_SESRA</name>
<reference evidence="2" key="2">
    <citation type="journal article" date="2024" name="Plant">
        <title>Genomic evolution and insights into agronomic trait innovations of Sesamum species.</title>
        <authorList>
            <person name="Miao H."/>
            <person name="Wang L."/>
            <person name="Qu L."/>
            <person name="Liu H."/>
            <person name="Sun Y."/>
            <person name="Le M."/>
            <person name="Wang Q."/>
            <person name="Wei S."/>
            <person name="Zheng Y."/>
            <person name="Lin W."/>
            <person name="Duan Y."/>
            <person name="Cao H."/>
            <person name="Xiong S."/>
            <person name="Wang X."/>
            <person name="Wei L."/>
            <person name="Li C."/>
            <person name="Ma Q."/>
            <person name="Ju M."/>
            <person name="Zhao R."/>
            <person name="Li G."/>
            <person name="Mu C."/>
            <person name="Tian Q."/>
            <person name="Mei H."/>
            <person name="Zhang T."/>
            <person name="Gao T."/>
            <person name="Zhang H."/>
        </authorList>
    </citation>
    <scope>NUCLEOTIDE SEQUENCE</scope>
    <source>
        <strain evidence="2">G02</strain>
    </source>
</reference>
<evidence type="ECO:0000256" key="1">
    <source>
        <dbReference type="SAM" id="MobiDB-lite"/>
    </source>
</evidence>
<accession>A0AAW2L3V8</accession>
<reference evidence="2" key="1">
    <citation type="submission" date="2020-06" db="EMBL/GenBank/DDBJ databases">
        <authorList>
            <person name="Li T."/>
            <person name="Hu X."/>
            <person name="Zhang T."/>
            <person name="Song X."/>
            <person name="Zhang H."/>
            <person name="Dai N."/>
            <person name="Sheng W."/>
            <person name="Hou X."/>
            <person name="Wei L."/>
        </authorList>
    </citation>
    <scope>NUCLEOTIDE SEQUENCE</scope>
    <source>
        <strain evidence="2">G02</strain>
        <tissue evidence="2">Leaf</tissue>
    </source>
</reference>
<comment type="caution">
    <text evidence="2">The sequence shown here is derived from an EMBL/GenBank/DDBJ whole genome shotgun (WGS) entry which is preliminary data.</text>
</comment>
<organism evidence="2">
    <name type="scientific">Sesamum radiatum</name>
    <name type="common">Black benniseed</name>
    <dbReference type="NCBI Taxonomy" id="300843"/>
    <lineage>
        <taxon>Eukaryota</taxon>
        <taxon>Viridiplantae</taxon>
        <taxon>Streptophyta</taxon>
        <taxon>Embryophyta</taxon>
        <taxon>Tracheophyta</taxon>
        <taxon>Spermatophyta</taxon>
        <taxon>Magnoliopsida</taxon>
        <taxon>eudicotyledons</taxon>
        <taxon>Gunneridae</taxon>
        <taxon>Pentapetalae</taxon>
        <taxon>asterids</taxon>
        <taxon>lamiids</taxon>
        <taxon>Lamiales</taxon>
        <taxon>Pedaliaceae</taxon>
        <taxon>Sesamum</taxon>
    </lineage>
</organism>